<comment type="subcellular location">
    <subcellularLocation>
        <location evidence="1">Nucleus</location>
    </subcellularLocation>
</comment>
<dbReference type="PANTHER" id="PTHR47187:SF1">
    <property type="entry name" value="NFATC2-INTERACTING PROTEIN"/>
    <property type="match status" value="1"/>
</dbReference>
<organism evidence="5 6">
    <name type="scientific">Trichuris muris</name>
    <name type="common">Mouse whipworm</name>
    <dbReference type="NCBI Taxonomy" id="70415"/>
    <lineage>
        <taxon>Eukaryota</taxon>
        <taxon>Metazoa</taxon>
        <taxon>Ecdysozoa</taxon>
        <taxon>Nematoda</taxon>
        <taxon>Enoplea</taxon>
        <taxon>Dorylaimia</taxon>
        <taxon>Trichinellida</taxon>
        <taxon>Trichuridae</taxon>
        <taxon>Trichuris</taxon>
    </lineage>
</organism>
<feature type="region of interest" description="Disordered" evidence="3">
    <location>
        <begin position="1"/>
        <end position="39"/>
    </location>
</feature>
<dbReference type="Gene3D" id="3.10.20.90">
    <property type="entry name" value="Phosphatidylinositol 3-kinase Catalytic Subunit, Chain A, domain 1"/>
    <property type="match status" value="2"/>
</dbReference>
<dbReference type="STRING" id="70415.A0A5S6QLM5"/>
<keyword evidence="5" id="KW-1185">Reference proteome</keyword>
<dbReference type="Proteomes" id="UP000046395">
    <property type="component" value="Unassembled WGS sequence"/>
</dbReference>
<evidence type="ECO:0000256" key="1">
    <source>
        <dbReference type="ARBA" id="ARBA00004123"/>
    </source>
</evidence>
<dbReference type="GO" id="GO:0045944">
    <property type="term" value="P:positive regulation of transcription by RNA polymerase II"/>
    <property type="evidence" value="ECO:0007669"/>
    <property type="project" value="TreeGrafter"/>
</dbReference>
<name>A0A5S6QLM5_TRIMR</name>
<dbReference type="GO" id="GO:0005634">
    <property type="term" value="C:nucleus"/>
    <property type="evidence" value="ECO:0007669"/>
    <property type="project" value="UniProtKB-SubCell"/>
</dbReference>
<dbReference type="CDD" id="cd01763">
    <property type="entry name" value="Ubl_SUMO_like"/>
    <property type="match status" value="1"/>
</dbReference>
<evidence type="ECO:0000259" key="4">
    <source>
        <dbReference type="PROSITE" id="PS50053"/>
    </source>
</evidence>
<evidence type="ECO:0000313" key="5">
    <source>
        <dbReference type="Proteomes" id="UP000046395"/>
    </source>
</evidence>
<dbReference type="InterPro" id="IPR000626">
    <property type="entry name" value="Ubiquitin-like_dom"/>
</dbReference>
<dbReference type="PROSITE" id="PS50053">
    <property type="entry name" value="UBIQUITIN_2"/>
    <property type="match status" value="1"/>
</dbReference>
<dbReference type="InterPro" id="IPR029071">
    <property type="entry name" value="Ubiquitin-like_domsf"/>
</dbReference>
<dbReference type="WBParaSite" id="TMUE_2000008103.1">
    <property type="protein sequence ID" value="TMUE_2000008103.1"/>
    <property type="gene ID" value="WBGene00288629"/>
</dbReference>
<evidence type="ECO:0000256" key="2">
    <source>
        <dbReference type="ARBA" id="ARBA00023242"/>
    </source>
</evidence>
<dbReference type="Pfam" id="PF11976">
    <property type="entry name" value="Rad60-SLD"/>
    <property type="match status" value="1"/>
</dbReference>
<feature type="domain" description="Ubiquitin-like" evidence="4">
    <location>
        <begin position="130"/>
        <end position="202"/>
    </location>
</feature>
<keyword evidence="2" id="KW-0539">Nucleus</keyword>
<proteinExistence type="predicted"/>
<evidence type="ECO:0000313" key="6">
    <source>
        <dbReference type="WBParaSite" id="TMUE_2000008103.1"/>
    </source>
</evidence>
<evidence type="ECO:0000256" key="3">
    <source>
        <dbReference type="SAM" id="MobiDB-lite"/>
    </source>
</evidence>
<dbReference type="PANTHER" id="PTHR47187">
    <property type="entry name" value="NFATC2-INTERACTING PROTEIN"/>
    <property type="match status" value="1"/>
</dbReference>
<dbReference type="InterPro" id="IPR052324">
    <property type="entry name" value="NFATC2-Int_DNA_Repair"/>
</dbReference>
<dbReference type="AlphaFoldDB" id="A0A5S6QLM5"/>
<accession>A0A5S6QLM5</accession>
<protein>
    <submittedName>
        <fullName evidence="6">Ubiquitin-like domain-containing protein</fullName>
    </submittedName>
</protein>
<sequence>MKRQTEPVEASTSETKRCRSRNRARQSKPTSEVHHETVDVSSSLDEVENKFSTIAVYGFHGSKCHFFTFNVPRNEPLNSLRNQISTGLNASIRGLRFRLHGELVSGQESLEQLGVGKTECLEFEIDDLLIDLKFVAPEQDKVALSVNQTDRFEAIFSRLADIYGTKSSQLTLFYDGERVRESDTPSSLDMENGDALDVVIKK</sequence>
<dbReference type="SUPFAM" id="SSF54236">
    <property type="entry name" value="Ubiquitin-like"/>
    <property type="match status" value="2"/>
</dbReference>
<dbReference type="InterPro" id="IPR022617">
    <property type="entry name" value="Rad60/SUMO-like_dom"/>
</dbReference>
<reference evidence="6" key="1">
    <citation type="submission" date="2019-12" db="UniProtKB">
        <authorList>
            <consortium name="WormBaseParasite"/>
        </authorList>
    </citation>
    <scope>IDENTIFICATION</scope>
</reference>